<dbReference type="InterPro" id="IPR017748">
    <property type="entry name" value="TagF"/>
</dbReference>
<gene>
    <name evidence="1" type="ORF">EHSB41UT_04480</name>
</gene>
<evidence type="ECO:0000313" key="1">
    <source>
        <dbReference type="EMBL" id="SMA50663.1"/>
    </source>
</evidence>
<dbReference type="NCBIfam" id="TIGR03373">
    <property type="entry name" value="VI_minor_4"/>
    <property type="match status" value="1"/>
</dbReference>
<dbReference type="Gene3D" id="3.40.1730.10">
    <property type="entry name" value="pa0076 domain"/>
    <property type="match status" value="1"/>
</dbReference>
<accession>A0A1X7AR82</accession>
<evidence type="ECO:0000313" key="2">
    <source>
        <dbReference type="Proteomes" id="UP000196573"/>
    </source>
</evidence>
<dbReference type="InterPro" id="IPR038225">
    <property type="entry name" value="TagF_sf"/>
</dbReference>
<organism evidence="1 2">
    <name type="scientific">Parendozoicomonas haliclonae</name>
    <dbReference type="NCBI Taxonomy" id="1960125"/>
    <lineage>
        <taxon>Bacteria</taxon>
        <taxon>Pseudomonadati</taxon>
        <taxon>Pseudomonadota</taxon>
        <taxon>Gammaproteobacteria</taxon>
        <taxon>Oceanospirillales</taxon>
        <taxon>Endozoicomonadaceae</taxon>
        <taxon>Parendozoicomonas</taxon>
    </lineage>
</organism>
<sequence length="245" mass="27061">MDVGLSHTAEALSVPAAKRISGFYGKLPAHGDFIDRGLPVGFINGWDQWLQQSVSASREQYGESWLDIYLTSPIWRFALTAGVIDNRAWAGILVPSVDRVGRYFPITIAMPLAADERPATFLAENEDLFSHWEQVALQALQESLVADEVDERLVRAVEALKPANGVAFNRNSLIRGVAQPDDRGNGWARMVDAGLSLHDDSFSLWRCAGSANMPPMMLFKKGLPEPRSFTAMLSGQWQACDWDAP</sequence>
<evidence type="ECO:0008006" key="3">
    <source>
        <dbReference type="Google" id="ProtNLM"/>
    </source>
</evidence>
<dbReference type="PIRSF" id="PIRSF029287">
    <property type="entry name" value="UCP029287"/>
    <property type="match status" value="1"/>
</dbReference>
<protein>
    <recommendedName>
        <fullName evidence="3">Type VI secretion system-associated protein TagF</fullName>
    </recommendedName>
</protein>
<dbReference type="AlphaFoldDB" id="A0A1X7AR82"/>
<dbReference type="Proteomes" id="UP000196573">
    <property type="component" value="Unassembled WGS sequence"/>
</dbReference>
<keyword evidence="2" id="KW-1185">Reference proteome</keyword>
<proteinExistence type="predicted"/>
<reference evidence="1 2" key="1">
    <citation type="submission" date="2017-03" db="EMBL/GenBank/DDBJ databases">
        <authorList>
            <person name="Afonso C.L."/>
            <person name="Miller P.J."/>
            <person name="Scott M.A."/>
            <person name="Spackman E."/>
            <person name="Goraichik I."/>
            <person name="Dimitrov K.M."/>
            <person name="Suarez D.L."/>
            <person name="Swayne D.E."/>
        </authorList>
    </citation>
    <scope>NUCLEOTIDE SEQUENCE [LARGE SCALE GENOMIC DNA]</scope>
    <source>
        <strain evidence="1">SB41UT1</strain>
    </source>
</reference>
<dbReference type="Pfam" id="PF09867">
    <property type="entry name" value="TagF_N"/>
    <property type="match status" value="1"/>
</dbReference>
<dbReference type="RefSeq" id="WP_207626734.1">
    <property type="nucleotide sequence ID" value="NZ_CBCSCN010000017.1"/>
</dbReference>
<name>A0A1X7AR82_9GAMM</name>
<dbReference type="EMBL" id="FWPT01000014">
    <property type="protein sequence ID" value="SMA50663.1"/>
    <property type="molecule type" value="Genomic_DNA"/>
</dbReference>